<dbReference type="RefSeq" id="WP_378018105.1">
    <property type="nucleotide sequence ID" value="NZ_JBHSKT010000008.1"/>
</dbReference>
<comment type="caution">
    <text evidence="3">The sequence shown here is derived from an EMBL/GenBank/DDBJ whole genome shotgun (WGS) entry which is preliminary data.</text>
</comment>
<gene>
    <name evidence="3" type="ORF">ACFPIB_14100</name>
</gene>
<feature type="signal peptide" evidence="1">
    <location>
        <begin position="1"/>
        <end position="22"/>
    </location>
</feature>
<accession>A0ABW0EFL2</accession>
<dbReference type="InterPro" id="IPR052278">
    <property type="entry name" value="Chordin-like_regulators"/>
</dbReference>
<dbReference type="PANTHER" id="PTHR46526">
    <property type="entry name" value="CHORDIN"/>
    <property type="match status" value="1"/>
</dbReference>
<dbReference type="PANTHER" id="PTHR46526:SF1">
    <property type="entry name" value="CHORDIN"/>
    <property type="match status" value="1"/>
</dbReference>
<dbReference type="Pfam" id="PF07452">
    <property type="entry name" value="CHRD"/>
    <property type="match status" value="4"/>
</dbReference>
<organism evidence="3 4">
    <name type="scientific">Adhaeribacter terreus</name>
    <dbReference type="NCBI Taxonomy" id="529703"/>
    <lineage>
        <taxon>Bacteria</taxon>
        <taxon>Pseudomonadati</taxon>
        <taxon>Bacteroidota</taxon>
        <taxon>Cytophagia</taxon>
        <taxon>Cytophagales</taxon>
        <taxon>Hymenobacteraceae</taxon>
        <taxon>Adhaeribacter</taxon>
    </lineage>
</organism>
<evidence type="ECO:0000313" key="3">
    <source>
        <dbReference type="EMBL" id="MFC5271746.1"/>
    </source>
</evidence>
<sequence>MKKIYSGILILICCFLSVSVSAAHLSPNLLFSAKLDGAQEVPAVTTTATGVGSFMLNGTRDTLFINVSAAGLSGPITVAHIHEGLPGVAGPIVIDLSPFIKGNLISGYITGAALTPAVITKHLQGVYYVNVHTAANPSGEIRGQILLETDHGFIALLNGLQEVPPVVTTANGIGTFMLSQDQSKIRFHVIFEGLSGAVSAAHLHMGAIGVAGPIVLTLTTMVSGNEIIGEGDPTPFLADLLAGNIYINIHTAANPNGEIRGQLFMPKGILMDAHLDGAQEVPPVPTNAKGVAGVRINATRDSLEIAAMMTGLSGPITAAHFHTGAVGIAGPIAINLTTMVSGNRILGKIPLAGLPANTINMFLTGDMYINVHTAANPSGEIRGQVYRLAREGYTFVMNGKQEVPSVNTAGSGSGVVSIDRDQTNAHYMMAWSGLSGPATVAHFHLGKFGVAGPIIFHLTPSFNNTSNPTAAAGYWNAGSTPPFTTRNSVQFRSDSIYVNIHTAANPSGEIRGQVFRGARNLSKILGVRADLLALTAATVYPNPSSQLFKLKLEVEKPQEGSIRITDILGKTVYENALKVPAGKNEIALELGFLTKGIYQLEFTSDKIRTINRLVKE</sequence>
<proteinExistence type="predicted"/>
<feature type="domain" description="CHRD" evidence="2">
    <location>
        <begin position="27"/>
        <end position="150"/>
    </location>
</feature>
<dbReference type="PROSITE" id="PS50933">
    <property type="entry name" value="CHRD"/>
    <property type="match status" value="3"/>
</dbReference>
<feature type="domain" description="CHRD" evidence="2">
    <location>
        <begin position="391"/>
        <end position="519"/>
    </location>
</feature>
<evidence type="ECO:0000256" key="1">
    <source>
        <dbReference type="SAM" id="SignalP"/>
    </source>
</evidence>
<reference evidence="4" key="1">
    <citation type="journal article" date="2019" name="Int. J. Syst. Evol. Microbiol.">
        <title>The Global Catalogue of Microorganisms (GCM) 10K type strain sequencing project: providing services to taxonomists for standard genome sequencing and annotation.</title>
        <authorList>
            <consortium name="The Broad Institute Genomics Platform"/>
            <consortium name="The Broad Institute Genome Sequencing Center for Infectious Disease"/>
            <person name="Wu L."/>
            <person name="Ma J."/>
        </authorList>
    </citation>
    <scope>NUCLEOTIDE SEQUENCE [LARGE SCALE GENOMIC DNA]</scope>
    <source>
        <strain evidence="4">KACC 12602</strain>
    </source>
</reference>
<feature type="domain" description="CHRD" evidence="2">
    <location>
        <begin position="267"/>
        <end position="390"/>
    </location>
</feature>
<dbReference type="Pfam" id="PF18962">
    <property type="entry name" value="Por_Secre_tail"/>
    <property type="match status" value="1"/>
</dbReference>
<evidence type="ECO:0000313" key="4">
    <source>
        <dbReference type="Proteomes" id="UP001596161"/>
    </source>
</evidence>
<name>A0ABW0EFL2_9BACT</name>
<dbReference type="InterPro" id="IPR010895">
    <property type="entry name" value="CHRD"/>
</dbReference>
<dbReference type="NCBIfam" id="TIGR04183">
    <property type="entry name" value="Por_Secre_tail"/>
    <property type="match status" value="1"/>
</dbReference>
<dbReference type="SMART" id="SM00754">
    <property type="entry name" value="CHRD"/>
    <property type="match status" value="4"/>
</dbReference>
<keyword evidence="1" id="KW-0732">Signal</keyword>
<dbReference type="InterPro" id="IPR026444">
    <property type="entry name" value="Secre_tail"/>
</dbReference>
<dbReference type="EMBL" id="JBHSKT010000008">
    <property type="protein sequence ID" value="MFC5271746.1"/>
    <property type="molecule type" value="Genomic_DNA"/>
</dbReference>
<protein>
    <submittedName>
        <fullName evidence="3">CHRD domain-containing protein</fullName>
    </submittedName>
</protein>
<evidence type="ECO:0000259" key="2">
    <source>
        <dbReference type="PROSITE" id="PS50933"/>
    </source>
</evidence>
<feature type="chain" id="PRO_5045574315" evidence="1">
    <location>
        <begin position="23"/>
        <end position="616"/>
    </location>
</feature>
<keyword evidence="4" id="KW-1185">Reference proteome</keyword>
<dbReference type="Proteomes" id="UP001596161">
    <property type="component" value="Unassembled WGS sequence"/>
</dbReference>